<feature type="compositionally biased region" description="Acidic residues" evidence="1">
    <location>
        <begin position="286"/>
        <end position="296"/>
    </location>
</feature>
<feature type="compositionally biased region" description="Basic and acidic residues" evidence="1">
    <location>
        <begin position="357"/>
        <end position="380"/>
    </location>
</feature>
<dbReference type="AlphaFoldDB" id="A0AAJ0BAD7"/>
<feature type="region of interest" description="Disordered" evidence="1">
    <location>
        <begin position="86"/>
        <end position="321"/>
    </location>
</feature>
<accession>A0AAJ0BAD7</accession>
<feature type="compositionally biased region" description="Low complexity" evidence="1">
    <location>
        <begin position="457"/>
        <end position="469"/>
    </location>
</feature>
<feature type="compositionally biased region" description="Basic residues" evidence="1">
    <location>
        <begin position="883"/>
        <end position="893"/>
    </location>
</feature>
<protein>
    <submittedName>
        <fullName evidence="2">Uncharacterized protein</fullName>
    </submittedName>
</protein>
<keyword evidence="3" id="KW-1185">Reference proteome</keyword>
<evidence type="ECO:0000313" key="3">
    <source>
        <dbReference type="Proteomes" id="UP001239445"/>
    </source>
</evidence>
<reference evidence="2" key="1">
    <citation type="submission" date="2023-06" db="EMBL/GenBank/DDBJ databases">
        <title>Genome-scale phylogeny and comparative genomics of the fungal order Sordariales.</title>
        <authorList>
            <consortium name="Lawrence Berkeley National Laboratory"/>
            <person name="Hensen N."/>
            <person name="Bonometti L."/>
            <person name="Westerberg I."/>
            <person name="Brannstrom I.O."/>
            <person name="Guillou S."/>
            <person name="Cros-Aarteil S."/>
            <person name="Calhoun S."/>
            <person name="Haridas S."/>
            <person name="Kuo A."/>
            <person name="Mondo S."/>
            <person name="Pangilinan J."/>
            <person name="Riley R."/>
            <person name="Labutti K."/>
            <person name="Andreopoulos B."/>
            <person name="Lipzen A."/>
            <person name="Chen C."/>
            <person name="Yanf M."/>
            <person name="Daum C."/>
            <person name="Ng V."/>
            <person name="Clum A."/>
            <person name="Steindorff A."/>
            <person name="Ohm R."/>
            <person name="Martin F."/>
            <person name="Silar P."/>
            <person name="Natvig D."/>
            <person name="Lalanne C."/>
            <person name="Gautier V."/>
            <person name="Ament-Velasquez S.L."/>
            <person name="Kruys A."/>
            <person name="Hutchinson M.I."/>
            <person name="Powell A.J."/>
            <person name="Barry K."/>
            <person name="Miller A.N."/>
            <person name="Grigoriev I.V."/>
            <person name="Debuchy R."/>
            <person name="Gladieux P."/>
            <person name="Thoren M.H."/>
            <person name="Johannesson H."/>
        </authorList>
    </citation>
    <scope>NUCLEOTIDE SEQUENCE</scope>
    <source>
        <strain evidence="2">PSN4</strain>
    </source>
</reference>
<comment type="caution">
    <text evidence="2">The sequence shown here is derived from an EMBL/GenBank/DDBJ whole genome shotgun (WGS) entry which is preliminary data.</text>
</comment>
<dbReference type="Proteomes" id="UP001239445">
    <property type="component" value="Unassembled WGS sequence"/>
</dbReference>
<feature type="region of interest" description="Disordered" evidence="1">
    <location>
        <begin position="336"/>
        <end position="405"/>
    </location>
</feature>
<feature type="compositionally biased region" description="Low complexity" evidence="1">
    <location>
        <begin position="130"/>
        <end position="172"/>
    </location>
</feature>
<organism evidence="2 3">
    <name type="scientific">Echria macrotheca</name>
    <dbReference type="NCBI Taxonomy" id="438768"/>
    <lineage>
        <taxon>Eukaryota</taxon>
        <taxon>Fungi</taxon>
        <taxon>Dikarya</taxon>
        <taxon>Ascomycota</taxon>
        <taxon>Pezizomycotina</taxon>
        <taxon>Sordariomycetes</taxon>
        <taxon>Sordariomycetidae</taxon>
        <taxon>Sordariales</taxon>
        <taxon>Schizotheciaceae</taxon>
        <taxon>Echria</taxon>
    </lineage>
</organism>
<gene>
    <name evidence="2" type="ORF">QBC47DRAFT_462777</name>
</gene>
<feature type="compositionally biased region" description="Basic and acidic residues" evidence="1">
    <location>
        <begin position="255"/>
        <end position="271"/>
    </location>
</feature>
<proteinExistence type="predicted"/>
<dbReference type="EMBL" id="MU839838">
    <property type="protein sequence ID" value="KAK1753112.1"/>
    <property type="molecule type" value="Genomic_DNA"/>
</dbReference>
<feature type="region of interest" description="Disordered" evidence="1">
    <location>
        <begin position="437"/>
        <end position="469"/>
    </location>
</feature>
<sequence length="1009" mass="110112">MDNMSKPPACNTEAADTWDPYNDEEHPPQQQPAQPAQPAQQPAPDSAYEEDEGDEDEDEEEEYEYDENGILTAKKVLVDRVSLPASFGQQQESQQNRASQRSSRGTGTGVAKKAEVTGEGEGEGVGEGETAGTTAVEQSGGEAPTSEEAPAAAAESAIAAAEGGDGGAAPDTDTIKAADGDKSAAATKKTVSRPVKKRKVDDGDEDYVDDGDEEEEGAAEGDTNEDGTRRANPKRGGDERKKKRKRGGGGSATEGGKEGDDDGGRKRDDNIRGNNRKGKEAGINPDETETETETEIDTGPREGGAKKVRVEEAGEEVEGDDEVVGAAVAVLGLRGGLAGERELHQDMDLDSSDGEEENHHREQDHHDSLHQHEHHHEQQQHLHPHRPQPRPNEPSPPSSSTVQAQAKNLSPIPGMVAAHRLYFPAAAAAPDTTRIHRAPQAQPQPSHQKKKKEQNHGLLSEASSSGESSPILQIWDDYSEGEGAGFGLPPLPPRATTTLSLINPQIPGYLRIWPARPGTVYCLDCIPDDLRRWLKIRDGFVSILSQLMDLDIDMDMNKISRAIQAVIDSMPLAVYGRGGITHNIGVVPGASSRVETYKPPLAMRGVLVPVFESLEGGRIVDWDVVDDQHDEENDDDENVAGQVNMQRWGDAVFLAVLYRFVREEVLGHHKKSGLHDILAGLAAEMGVSREEVRTLIMAVDLEYRTSFFGVPAGQPGESANDEASRWQFDRELMLAHQVFNSRVPLGEDNLPIVPPPPTGFEFGFDRELEKLALRYAKAWKEEAPARIERKKRENRAKLDALVGALRREGWVVPPAAAEEEDVVLQKIEELRAAAEESQKKRGKRKKKNDKDVLPCTYCTARELQAAESEAVAAQEQQDGEQTKKKRGRPKKVQKPWITRDQLLEKPWVFSLVKTFGYDEQRAAEAEAASAGVDEFLRPVAARPGVVVESSPAPGLRIIADGTAGEVRLVLAQADGVFERISAVLGDGRRQRGEGPAQRLPWFKYCPECE</sequence>
<evidence type="ECO:0000313" key="2">
    <source>
        <dbReference type="EMBL" id="KAK1753112.1"/>
    </source>
</evidence>
<feature type="compositionally biased region" description="Basic and acidic residues" evidence="1">
    <location>
        <begin position="298"/>
        <end position="312"/>
    </location>
</feature>
<evidence type="ECO:0000256" key="1">
    <source>
        <dbReference type="SAM" id="MobiDB-lite"/>
    </source>
</evidence>
<feature type="compositionally biased region" description="Low complexity" evidence="1">
    <location>
        <begin position="89"/>
        <end position="104"/>
    </location>
</feature>
<feature type="compositionally biased region" description="Basic and acidic residues" evidence="1">
    <location>
        <begin position="173"/>
        <end position="182"/>
    </location>
</feature>
<feature type="compositionally biased region" description="Acidic residues" evidence="1">
    <location>
        <begin position="47"/>
        <end position="67"/>
    </location>
</feature>
<feature type="compositionally biased region" description="Low complexity" evidence="1">
    <location>
        <begin position="31"/>
        <end position="44"/>
    </location>
</feature>
<name>A0AAJ0BAD7_9PEZI</name>
<feature type="region of interest" description="Disordered" evidence="1">
    <location>
        <begin position="1"/>
        <end position="70"/>
    </location>
</feature>
<feature type="compositionally biased region" description="Acidic residues" evidence="1">
    <location>
        <begin position="202"/>
        <end position="225"/>
    </location>
</feature>
<feature type="region of interest" description="Disordered" evidence="1">
    <location>
        <begin position="869"/>
        <end position="893"/>
    </location>
</feature>